<proteinExistence type="predicted"/>
<dbReference type="Proteomes" id="UP000636949">
    <property type="component" value="Unassembled WGS sequence"/>
</dbReference>
<gene>
    <name evidence="1" type="ORF">GCM10010995_17970</name>
</gene>
<name>A0A8J3E961_9GAMM</name>
<comment type="caution">
    <text evidence="1">The sequence shown here is derived from an EMBL/GenBank/DDBJ whole genome shotgun (WGS) entry which is preliminary data.</text>
</comment>
<dbReference type="EMBL" id="BMJS01000021">
    <property type="protein sequence ID" value="GGG00966.1"/>
    <property type="molecule type" value="Genomic_DNA"/>
</dbReference>
<evidence type="ECO:0000313" key="2">
    <source>
        <dbReference type="Proteomes" id="UP000636949"/>
    </source>
</evidence>
<protein>
    <submittedName>
        <fullName evidence="1">Uncharacterized protein</fullName>
    </submittedName>
</protein>
<reference evidence="1" key="1">
    <citation type="journal article" date="2014" name="Int. J. Syst. Evol. Microbiol.">
        <title>Complete genome sequence of Corynebacterium casei LMG S-19264T (=DSM 44701T), isolated from a smear-ripened cheese.</title>
        <authorList>
            <consortium name="US DOE Joint Genome Institute (JGI-PGF)"/>
            <person name="Walter F."/>
            <person name="Albersmeier A."/>
            <person name="Kalinowski J."/>
            <person name="Ruckert C."/>
        </authorList>
    </citation>
    <scope>NUCLEOTIDE SEQUENCE</scope>
    <source>
        <strain evidence="1">CGMCC 1.15758</strain>
    </source>
</reference>
<reference evidence="1" key="2">
    <citation type="submission" date="2020-09" db="EMBL/GenBank/DDBJ databases">
        <authorList>
            <person name="Sun Q."/>
            <person name="Zhou Y."/>
        </authorList>
    </citation>
    <scope>NUCLEOTIDE SEQUENCE</scope>
    <source>
        <strain evidence="1">CGMCC 1.15758</strain>
    </source>
</reference>
<organism evidence="1 2">
    <name type="scientific">Cysteiniphilum litorale</name>
    <dbReference type="NCBI Taxonomy" id="2056700"/>
    <lineage>
        <taxon>Bacteria</taxon>
        <taxon>Pseudomonadati</taxon>
        <taxon>Pseudomonadota</taxon>
        <taxon>Gammaproteobacteria</taxon>
        <taxon>Thiotrichales</taxon>
        <taxon>Fastidiosibacteraceae</taxon>
        <taxon>Cysteiniphilum</taxon>
    </lineage>
</organism>
<evidence type="ECO:0000313" key="1">
    <source>
        <dbReference type="EMBL" id="GGG00966.1"/>
    </source>
</evidence>
<accession>A0A8J3E961</accession>
<sequence length="77" mass="8729">MSGNNDRYSVHIESDEATRKKVSEIFEAAATREHDRFGSASRNWYDQTPQQMAERKYNGDIFNSASNGGADNTLKKQ</sequence>
<dbReference type="RefSeq" id="WP_117003071.1">
    <property type="nucleotide sequence ID" value="NZ_BMJS01000021.1"/>
</dbReference>
<keyword evidence="2" id="KW-1185">Reference proteome</keyword>
<dbReference type="AlphaFoldDB" id="A0A8J3E961"/>